<organism evidence="1 2">
    <name type="scientific">Labedaea rhizosphaerae</name>
    <dbReference type="NCBI Taxonomy" id="598644"/>
    <lineage>
        <taxon>Bacteria</taxon>
        <taxon>Bacillati</taxon>
        <taxon>Actinomycetota</taxon>
        <taxon>Actinomycetes</taxon>
        <taxon>Pseudonocardiales</taxon>
        <taxon>Pseudonocardiaceae</taxon>
        <taxon>Labedaea</taxon>
    </lineage>
</organism>
<name>A0A4R6SIM2_LABRH</name>
<evidence type="ECO:0000313" key="1">
    <source>
        <dbReference type="EMBL" id="TDQ01236.1"/>
    </source>
</evidence>
<dbReference type="RefSeq" id="WP_133849835.1">
    <property type="nucleotide sequence ID" value="NZ_SNXZ01000002.1"/>
</dbReference>
<sequence>MPAVLTDVADLAAYPPFIRRVTAATVKAAVAVGNEVYDGTQYRIMRRALATQVLKHAENWGEVFAWGVSANPAVNPDATDNDVEFTVNSLWDAMAGAYTETSGGSNQATTQAA</sequence>
<protein>
    <submittedName>
        <fullName evidence="1">Uncharacterized protein</fullName>
    </submittedName>
</protein>
<dbReference type="EMBL" id="SNXZ01000002">
    <property type="protein sequence ID" value="TDQ01236.1"/>
    <property type="molecule type" value="Genomic_DNA"/>
</dbReference>
<reference evidence="1 2" key="1">
    <citation type="submission" date="2019-03" db="EMBL/GenBank/DDBJ databases">
        <title>Genomic Encyclopedia of Type Strains, Phase IV (KMG-IV): sequencing the most valuable type-strain genomes for metagenomic binning, comparative biology and taxonomic classification.</title>
        <authorList>
            <person name="Goeker M."/>
        </authorList>
    </citation>
    <scope>NUCLEOTIDE SEQUENCE [LARGE SCALE GENOMIC DNA]</scope>
    <source>
        <strain evidence="1 2">DSM 45361</strain>
    </source>
</reference>
<accession>A0A4R6SIM2</accession>
<gene>
    <name evidence="1" type="ORF">EV186_1021104</name>
</gene>
<proteinExistence type="predicted"/>
<dbReference type="Proteomes" id="UP000295444">
    <property type="component" value="Unassembled WGS sequence"/>
</dbReference>
<evidence type="ECO:0000313" key="2">
    <source>
        <dbReference type="Proteomes" id="UP000295444"/>
    </source>
</evidence>
<dbReference type="OrthoDB" id="3628505at2"/>
<keyword evidence="2" id="KW-1185">Reference proteome</keyword>
<dbReference type="AlphaFoldDB" id="A0A4R6SIM2"/>
<comment type="caution">
    <text evidence="1">The sequence shown here is derived from an EMBL/GenBank/DDBJ whole genome shotgun (WGS) entry which is preliminary data.</text>
</comment>